<feature type="domain" description="Rhodanese" evidence="2">
    <location>
        <begin position="45"/>
        <end position="136"/>
    </location>
</feature>
<evidence type="ECO:0000313" key="4">
    <source>
        <dbReference type="Proteomes" id="UP000670776"/>
    </source>
</evidence>
<proteinExistence type="predicted"/>
<dbReference type="PANTHER" id="PTHR43031">
    <property type="entry name" value="FAD-DEPENDENT OXIDOREDUCTASE"/>
    <property type="match status" value="1"/>
</dbReference>
<sequence length="163" mass="18626">MKQLFLILIALTASAGFSQNSLSDLLNKYNKKNIAYISVQELTMPKTNAVILDARETNEFNTSHIKNAIHVGYNHFNIESIQTLIPDKTTPIVVYCSIGIRSETIAHKLKKQGYAHVSNLYGGIFEWKKNDFPVYDSEEKLTDEVHVFSKEWGKWLTKGKQVY</sequence>
<organism evidence="3 4">
    <name type="scientific">Mariniflexile gromovii</name>
    <dbReference type="NCBI Taxonomy" id="362523"/>
    <lineage>
        <taxon>Bacteria</taxon>
        <taxon>Pseudomonadati</taxon>
        <taxon>Bacteroidota</taxon>
        <taxon>Flavobacteriia</taxon>
        <taxon>Flavobacteriales</taxon>
        <taxon>Flavobacteriaceae</taxon>
        <taxon>Mariniflexile</taxon>
    </lineage>
</organism>
<keyword evidence="4" id="KW-1185">Reference proteome</keyword>
<dbReference type="Gene3D" id="3.40.250.10">
    <property type="entry name" value="Rhodanese-like domain"/>
    <property type="match status" value="1"/>
</dbReference>
<evidence type="ECO:0000259" key="2">
    <source>
        <dbReference type="PROSITE" id="PS50206"/>
    </source>
</evidence>
<dbReference type="InterPro" id="IPR001763">
    <property type="entry name" value="Rhodanese-like_dom"/>
</dbReference>
<dbReference type="SMART" id="SM00450">
    <property type="entry name" value="RHOD"/>
    <property type="match status" value="1"/>
</dbReference>
<dbReference type="InterPro" id="IPR050229">
    <property type="entry name" value="GlpE_sulfurtransferase"/>
</dbReference>
<name>A0ABS4BSE7_9FLAO</name>
<dbReference type="PANTHER" id="PTHR43031:SF1">
    <property type="entry name" value="PYRIDINE NUCLEOTIDE-DISULPHIDE OXIDOREDUCTASE"/>
    <property type="match status" value="1"/>
</dbReference>
<dbReference type="Proteomes" id="UP000670776">
    <property type="component" value="Unassembled WGS sequence"/>
</dbReference>
<evidence type="ECO:0000313" key="3">
    <source>
        <dbReference type="EMBL" id="MBP0903503.1"/>
    </source>
</evidence>
<dbReference type="PROSITE" id="PS50206">
    <property type="entry name" value="RHODANESE_3"/>
    <property type="match status" value="1"/>
</dbReference>
<dbReference type="InterPro" id="IPR036873">
    <property type="entry name" value="Rhodanese-like_dom_sf"/>
</dbReference>
<feature type="chain" id="PRO_5046581676" evidence="1">
    <location>
        <begin position="16"/>
        <end position="163"/>
    </location>
</feature>
<accession>A0ABS4BSE7</accession>
<evidence type="ECO:0000256" key="1">
    <source>
        <dbReference type="SAM" id="SignalP"/>
    </source>
</evidence>
<dbReference type="NCBIfam" id="NF045521">
    <property type="entry name" value="rhoda_near_glyco"/>
    <property type="match status" value="1"/>
</dbReference>
<feature type="signal peptide" evidence="1">
    <location>
        <begin position="1"/>
        <end position="15"/>
    </location>
</feature>
<protein>
    <submittedName>
        <fullName evidence="3">Rhodanese-like domain-containing protein</fullName>
    </submittedName>
</protein>
<reference evidence="3 4" key="1">
    <citation type="submission" date="2021-04" db="EMBL/GenBank/DDBJ databases">
        <title>Mariniflexile gromovii gen. nov., sp. nov., a gliding bacterium isolated from the sea urchin Strongylocentrotus intermedius.</title>
        <authorList>
            <person name="Ko S."/>
            <person name="Le V."/>
            <person name="Ahn C.-Y."/>
            <person name="Oh H.-M."/>
        </authorList>
    </citation>
    <scope>NUCLEOTIDE SEQUENCE [LARGE SCALE GENOMIC DNA]</scope>
    <source>
        <strain evidence="3 4">KCTC 12570</strain>
    </source>
</reference>
<dbReference type="EMBL" id="JAGJCB010000004">
    <property type="protein sequence ID" value="MBP0903503.1"/>
    <property type="molecule type" value="Genomic_DNA"/>
</dbReference>
<dbReference type="RefSeq" id="WP_209653809.1">
    <property type="nucleotide sequence ID" value="NZ_JAGJCB010000004.1"/>
</dbReference>
<dbReference type="CDD" id="cd00158">
    <property type="entry name" value="RHOD"/>
    <property type="match status" value="1"/>
</dbReference>
<comment type="caution">
    <text evidence="3">The sequence shown here is derived from an EMBL/GenBank/DDBJ whole genome shotgun (WGS) entry which is preliminary data.</text>
</comment>
<keyword evidence="1" id="KW-0732">Signal</keyword>
<dbReference type="Pfam" id="PF00581">
    <property type="entry name" value="Rhodanese"/>
    <property type="match status" value="1"/>
</dbReference>
<gene>
    <name evidence="3" type="ORF">J8H85_06660</name>
</gene>
<dbReference type="SUPFAM" id="SSF52821">
    <property type="entry name" value="Rhodanese/Cell cycle control phosphatase"/>
    <property type="match status" value="1"/>
</dbReference>